<dbReference type="EMBL" id="CP076448">
    <property type="protein sequence ID" value="QXM26224.1"/>
    <property type="molecule type" value="Genomic_DNA"/>
</dbReference>
<dbReference type="NCBIfam" id="TIGR00150">
    <property type="entry name" value="T6A_YjeE"/>
    <property type="match status" value="1"/>
</dbReference>
<keyword evidence="5" id="KW-0547">Nucleotide-binding</keyword>
<gene>
    <name evidence="8" type="primary">tsaE</name>
    <name evidence="8" type="ORF">KO353_05945</name>
</gene>
<evidence type="ECO:0000313" key="8">
    <source>
        <dbReference type="EMBL" id="QXM26224.1"/>
    </source>
</evidence>
<evidence type="ECO:0000256" key="2">
    <source>
        <dbReference type="ARBA" id="ARBA00022490"/>
    </source>
</evidence>
<evidence type="ECO:0000256" key="7">
    <source>
        <dbReference type="ARBA" id="ARBA00022842"/>
    </source>
</evidence>
<name>A0A975U610_9PROT</name>
<dbReference type="Proteomes" id="UP000694001">
    <property type="component" value="Chromosome"/>
</dbReference>
<keyword evidence="2" id="KW-0963">Cytoplasm</keyword>
<evidence type="ECO:0000256" key="4">
    <source>
        <dbReference type="ARBA" id="ARBA00022723"/>
    </source>
</evidence>
<evidence type="ECO:0000256" key="3">
    <source>
        <dbReference type="ARBA" id="ARBA00022694"/>
    </source>
</evidence>
<comment type="subcellular location">
    <subcellularLocation>
        <location evidence="1">Cytoplasm</location>
    </subcellularLocation>
</comment>
<keyword evidence="4" id="KW-0479">Metal-binding</keyword>
<dbReference type="GO" id="GO:0002949">
    <property type="term" value="P:tRNA threonylcarbamoyladenosine modification"/>
    <property type="evidence" value="ECO:0007669"/>
    <property type="project" value="InterPro"/>
</dbReference>
<dbReference type="PANTHER" id="PTHR33540:SF2">
    <property type="entry name" value="TRNA THREONYLCARBAMOYLADENOSINE BIOSYNTHESIS PROTEIN TSAE"/>
    <property type="match status" value="1"/>
</dbReference>
<dbReference type="KEGG" id="elio:KO353_05945"/>
<accession>A0A975U610</accession>
<dbReference type="GO" id="GO:0005737">
    <property type="term" value="C:cytoplasm"/>
    <property type="evidence" value="ECO:0007669"/>
    <property type="project" value="UniProtKB-SubCell"/>
</dbReference>
<keyword evidence="7" id="KW-0460">Magnesium</keyword>
<dbReference type="GO" id="GO:0005524">
    <property type="term" value="F:ATP binding"/>
    <property type="evidence" value="ECO:0007669"/>
    <property type="project" value="UniProtKB-KW"/>
</dbReference>
<dbReference type="Pfam" id="PF02367">
    <property type="entry name" value="TsaE"/>
    <property type="match status" value="1"/>
</dbReference>
<dbReference type="InterPro" id="IPR003442">
    <property type="entry name" value="T6A_TsaE"/>
</dbReference>
<dbReference type="PANTHER" id="PTHR33540">
    <property type="entry name" value="TRNA THREONYLCARBAMOYLADENOSINE BIOSYNTHESIS PROTEIN TSAE"/>
    <property type="match status" value="1"/>
</dbReference>
<keyword evidence="6" id="KW-0067">ATP-binding</keyword>
<evidence type="ECO:0000256" key="5">
    <source>
        <dbReference type="ARBA" id="ARBA00022741"/>
    </source>
</evidence>
<proteinExistence type="predicted"/>
<keyword evidence="9" id="KW-1185">Reference proteome</keyword>
<sequence length="156" mass="16557">MAKHGTVTLTLADERETERLGAFLAARARPGDAILLAGPYGAGKTALARAFLRAATGDPSLVVPSPSFTLVQTYPLPGGATAWHYDLWRLGAEAELAELGWDEARGGIVLVEWPERLGTRTPEDALAIRLSPVRGAPGAREVTLSGWGDRLLGLCE</sequence>
<protein>
    <submittedName>
        <fullName evidence="8">tRNA (Adenosine(37)-N6)-threonylcarbamoyltransferase complex ATPase subunit type 1 TsaE</fullName>
    </submittedName>
</protein>
<keyword evidence="3" id="KW-0819">tRNA processing</keyword>
<reference evidence="8" key="1">
    <citation type="submission" date="2021-06" db="EMBL/GenBank/DDBJ databases">
        <title>Elioraea tepida, sp. nov., a moderately thermophilic aerobic anoxygenic phototrophic bacterium isolated from an alkaline siliceous hot spring mat community in Yellowstone National Park, WY, USA.</title>
        <authorList>
            <person name="Saini M.K."/>
            <person name="Yoshida S."/>
            <person name="Sebastian A."/>
            <person name="Hirose S."/>
            <person name="Hara E."/>
            <person name="Tamaki H."/>
            <person name="Soulier N.T."/>
            <person name="Albert I."/>
            <person name="Hanada S."/>
            <person name="Bryant D.A."/>
            <person name="Tank M."/>
        </authorList>
    </citation>
    <scope>NUCLEOTIDE SEQUENCE</scope>
    <source>
        <strain evidence="8">MS-P2</strain>
    </source>
</reference>
<dbReference type="AlphaFoldDB" id="A0A975U610"/>
<organism evidence="8 9">
    <name type="scientific">Elioraea tepida</name>
    <dbReference type="NCBI Taxonomy" id="2843330"/>
    <lineage>
        <taxon>Bacteria</taxon>
        <taxon>Pseudomonadati</taxon>
        <taxon>Pseudomonadota</taxon>
        <taxon>Alphaproteobacteria</taxon>
        <taxon>Acetobacterales</taxon>
        <taxon>Elioraeaceae</taxon>
        <taxon>Elioraea</taxon>
    </lineage>
</organism>
<evidence type="ECO:0000313" key="9">
    <source>
        <dbReference type="Proteomes" id="UP000694001"/>
    </source>
</evidence>
<evidence type="ECO:0000256" key="1">
    <source>
        <dbReference type="ARBA" id="ARBA00004496"/>
    </source>
</evidence>
<evidence type="ECO:0000256" key="6">
    <source>
        <dbReference type="ARBA" id="ARBA00022840"/>
    </source>
</evidence>
<dbReference type="GO" id="GO:0046872">
    <property type="term" value="F:metal ion binding"/>
    <property type="evidence" value="ECO:0007669"/>
    <property type="project" value="UniProtKB-KW"/>
</dbReference>